<gene>
    <name evidence="1" type="ORF">PXEA_LOCUS15435</name>
</gene>
<accession>A0A448WWJ4</accession>
<protein>
    <submittedName>
        <fullName evidence="1">Uncharacterized protein</fullName>
    </submittedName>
</protein>
<dbReference type="EMBL" id="CAAALY010054170">
    <property type="protein sequence ID" value="VEL21995.1"/>
    <property type="molecule type" value="Genomic_DNA"/>
</dbReference>
<dbReference type="AlphaFoldDB" id="A0A448WWJ4"/>
<comment type="caution">
    <text evidence="1">The sequence shown here is derived from an EMBL/GenBank/DDBJ whole genome shotgun (WGS) entry which is preliminary data.</text>
</comment>
<organism evidence="1 2">
    <name type="scientific">Protopolystoma xenopodis</name>
    <dbReference type="NCBI Taxonomy" id="117903"/>
    <lineage>
        <taxon>Eukaryota</taxon>
        <taxon>Metazoa</taxon>
        <taxon>Spiralia</taxon>
        <taxon>Lophotrochozoa</taxon>
        <taxon>Platyhelminthes</taxon>
        <taxon>Monogenea</taxon>
        <taxon>Polyopisthocotylea</taxon>
        <taxon>Polystomatidea</taxon>
        <taxon>Polystomatidae</taxon>
        <taxon>Protopolystoma</taxon>
    </lineage>
</organism>
<evidence type="ECO:0000313" key="2">
    <source>
        <dbReference type="Proteomes" id="UP000784294"/>
    </source>
</evidence>
<dbReference type="Proteomes" id="UP000784294">
    <property type="component" value="Unassembled WGS sequence"/>
</dbReference>
<sequence>MDPDMRQTGLAKATESQGWRCSTDLESLFHPCLRPTRHLITRVTVGLLVAASSLLSCPSSSLSLLLDPSPTLSSNWSF</sequence>
<keyword evidence="2" id="KW-1185">Reference proteome</keyword>
<evidence type="ECO:0000313" key="1">
    <source>
        <dbReference type="EMBL" id="VEL21995.1"/>
    </source>
</evidence>
<proteinExistence type="predicted"/>
<name>A0A448WWJ4_9PLAT</name>
<reference evidence="1" key="1">
    <citation type="submission" date="2018-11" db="EMBL/GenBank/DDBJ databases">
        <authorList>
            <consortium name="Pathogen Informatics"/>
        </authorList>
    </citation>
    <scope>NUCLEOTIDE SEQUENCE</scope>
</reference>